<dbReference type="GO" id="GO:0003677">
    <property type="term" value="F:DNA binding"/>
    <property type="evidence" value="ECO:0007669"/>
    <property type="project" value="UniProtKB-KW"/>
</dbReference>
<dbReference type="InterPro" id="IPR000792">
    <property type="entry name" value="Tscrpt_reg_LuxR_C"/>
</dbReference>
<keyword evidence="6" id="KW-1185">Reference proteome</keyword>
<evidence type="ECO:0000313" key="6">
    <source>
        <dbReference type="Proteomes" id="UP000676246"/>
    </source>
</evidence>
<comment type="caution">
    <text evidence="5">The sequence shown here is derived from an EMBL/GenBank/DDBJ whole genome shotgun (WGS) entry which is preliminary data.</text>
</comment>
<dbReference type="Pfam" id="PF03472">
    <property type="entry name" value="Autoind_bind"/>
    <property type="match status" value="1"/>
</dbReference>
<dbReference type="SUPFAM" id="SSF75516">
    <property type="entry name" value="Pheromone-binding domain of LuxR-like quorum-sensing transcription factors"/>
    <property type="match status" value="1"/>
</dbReference>
<dbReference type="GO" id="GO:0006355">
    <property type="term" value="P:regulation of DNA-templated transcription"/>
    <property type="evidence" value="ECO:0007669"/>
    <property type="project" value="InterPro"/>
</dbReference>
<dbReference type="InterPro" id="IPR005143">
    <property type="entry name" value="TF_LuxR_autoind-bd_dom"/>
</dbReference>
<dbReference type="Proteomes" id="UP000676246">
    <property type="component" value="Unassembled WGS sequence"/>
</dbReference>
<dbReference type="PANTHER" id="PTHR44688">
    <property type="entry name" value="DNA-BINDING TRANSCRIPTIONAL ACTIVATOR DEVR_DOSR"/>
    <property type="match status" value="1"/>
</dbReference>
<keyword evidence="2" id="KW-0238">DNA-binding</keyword>
<evidence type="ECO:0000256" key="3">
    <source>
        <dbReference type="ARBA" id="ARBA00023163"/>
    </source>
</evidence>
<organism evidence="5 6">
    <name type="scientific">Ideonella alba</name>
    <dbReference type="NCBI Taxonomy" id="2824118"/>
    <lineage>
        <taxon>Bacteria</taxon>
        <taxon>Pseudomonadati</taxon>
        <taxon>Pseudomonadota</taxon>
        <taxon>Betaproteobacteria</taxon>
        <taxon>Burkholderiales</taxon>
        <taxon>Sphaerotilaceae</taxon>
        <taxon>Ideonella</taxon>
    </lineage>
</organism>
<keyword evidence="1" id="KW-0805">Transcription regulation</keyword>
<evidence type="ECO:0000256" key="1">
    <source>
        <dbReference type="ARBA" id="ARBA00023015"/>
    </source>
</evidence>
<keyword evidence="3" id="KW-0804">Transcription</keyword>
<dbReference type="RefSeq" id="WP_210855258.1">
    <property type="nucleotide sequence ID" value="NZ_JAGQDD010000013.1"/>
</dbReference>
<feature type="domain" description="HTH luxR-type" evidence="4">
    <location>
        <begin position="169"/>
        <end position="234"/>
    </location>
</feature>
<proteinExistence type="predicted"/>
<accession>A0A940Y8T5</accession>
<name>A0A940Y8T5_9BURK</name>
<dbReference type="InterPro" id="IPR036693">
    <property type="entry name" value="TF_LuxR_autoind-bd_dom_sf"/>
</dbReference>
<reference evidence="5 6" key="1">
    <citation type="submission" date="2021-04" db="EMBL/GenBank/DDBJ databases">
        <title>The genome sequence of Ideonella sp. 3Y2.</title>
        <authorList>
            <person name="Liu Y."/>
        </authorList>
    </citation>
    <scope>NUCLEOTIDE SEQUENCE [LARGE SCALE GENOMIC DNA]</scope>
    <source>
        <strain evidence="5 6">3Y2</strain>
    </source>
</reference>
<dbReference type="Gene3D" id="1.10.10.10">
    <property type="entry name" value="Winged helix-like DNA-binding domain superfamily/Winged helix DNA-binding domain"/>
    <property type="match status" value="1"/>
</dbReference>
<dbReference type="SMART" id="SM00421">
    <property type="entry name" value="HTH_LUXR"/>
    <property type="match status" value="1"/>
</dbReference>
<dbReference type="PROSITE" id="PS50043">
    <property type="entry name" value="HTH_LUXR_2"/>
    <property type="match status" value="1"/>
</dbReference>
<gene>
    <name evidence="5" type="ORF">KAK03_16250</name>
</gene>
<dbReference type="InterPro" id="IPR016032">
    <property type="entry name" value="Sig_transdc_resp-reg_C-effctor"/>
</dbReference>
<dbReference type="InterPro" id="IPR036388">
    <property type="entry name" value="WH-like_DNA-bd_sf"/>
</dbReference>
<evidence type="ECO:0000259" key="4">
    <source>
        <dbReference type="PROSITE" id="PS50043"/>
    </source>
</evidence>
<dbReference type="Gene3D" id="3.30.450.80">
    <property type="entry name" value="Transcription factor LuxR-like, autoinducer-binding domain"/>
    <property type="match status" value="1"/>
</dbReference>
<dbReference type="PROSITE" id="PS00622">
    <property type="entry name" value="HTH_LUXR_1"/>
    <property type="match status" value="1"/>
</dbReference>
<evidence type="ECO:0000313" key="5">
    <source>
        <dbReference type="EMBL" id="MBQ0932032.1"/>
    </source>
</evidence>
<dbReference type="SUPFAM" id="SSF46894">
    <property type="entry name" value="C-terminal effector domain of the bipartite response regulators"/>
    <property type="match status" value="1"/>
</dbReference>
<dbReference type="PRINTS" id="PR00038">
    <property type="entry name" value="HTHLUXR"/>
</dbReference>
<dbReference type="PANTHER" id="PTHR44688:SF16">
    <property type="entry name" value="DNA-BINDING TRANSCRIPTIONAL ACTIVATOR DEVR_DOSR"/>
    <property type="match status" value="1"/>
</dbReference>
<protein>
    <submittedName>
        <fullName evidence="5">Autoinducer binding domain-containing protein</fullName>
    </submittedName>
</protein>
<dbReference type="CDD" id="cd06170">
    <property type="entry name" value="LuxR_C_like"/>
    <property type="match status" value="1"/>
</dbReference>
<dbReference type="Pfam" id="PF00196">
    <property type="entry name" value="GerE"/>
    <property type="match status" value="1"/>
</dbReference>
<sequence length="241" mass="26337">MVIATEYLDARDAASLVDLEGALIRFAQRRDFATVSAVVVVDQPDGDATFVSVGNIPEAFYAAHKNRDNSRRDPVLQAVKHQTLPVVWDQATYVKAGASDLWEEQAPFGFHQGIGLAMHAGGLHYLLGVNGPGRLPDSVDTLTSLVAELQLMAVYSHDAALRLIRVPEPEEDNVNLTARERDVLTWTLEDKSAWVVGKLLSISEHTVAFHLKNAMRKLGCATKHSAAAKAVRLGLITPPRR</sequence>
<dbReference type="EMBL" id="JAGQDD010000013">
    <property type="protein sequence ID" value="MBQ0932032.1"/>
    <property type="molecule type" value="Genomic_DNA"/>
</dbReference>
<evidence type="ECO:0000256" key="2">
    <source>
        <dbReference type="ARBA" id="ARBA00023125"/>
    </source>
</evidence>
<dbReference type="AlphaFoldDB" id="A0A940Y8T5"/>